<dbReference type="Proteomes" id="UP001629392">
    <property type="component" value="Unassembled WGS sequence"/>
</dbReference>
<dbReference type="InterPro" id="IPR011761">
    <property type="entry name" value="ATP-grasp"/>
</dbReference>
<feature type="domain" description="ATP-grasp" evidence="5">
    <location>
        <begin position="110"/>
        <end position="299"/>
    </location>
</feature>
<comment type="caution">
    <text evidence="6">The sequence shown here is derived from an EMBL/GenBank/DDBJ whole genome shotgun (WGS) entry which is preliminary data.</text>
</comment>
<gene>
    <name evidence="6" type="ORF">PQQ73_15050</name>
</gene>
<evidence type="ECO:0000256" key="1">
    <source>
        <dbReference type="ARBA" id="ARBA00022598"/>
    </source>
</evidence>
<sequence length="397" mass="43079">MKERLIILGGGPGIFDRADQLDADILLIDHPLKFDSQLASKAHCTLLCDYATDETFIEAVKAIHQKTPFDAVLCLTELGLLPAATLADALGLQALPPSVVARIRNKFEMREWLAAANFPSVEAAIGTSTECVRKFAISNGYPIILKPIDGLGSIGIVRLNEPADLEKVSLPGTDFLIEECLSGREISVETFSFHGQHVILALTQKMLNHGNAGNPYVEVGHKMPADLANNEVEDVERYVASFLDLMGITDGCAHTELIITERGPRIIETHNRVGGGNIPQLVRLTTGVDLLQLSVAWPLGKCAPISRPERRQLIGAAVRFFSPEPGVVTRIVGMEKWKGTPGVVSFHFPYKVGDEIRPMVSSFDRQGFVIATGPNAAEAESICNTVMDGIEIHTIGQ</sequence>
<evidence type="ECO:0000256" key="2">
    <source>
        <dbReference type="ARBA" id="ARBA00022741"/>
    </source>
</evidence>
<proteinExistence type="predicted"/>
<dbReference type="Pfam" id="PF13535">
    <property type="entry name" value="ATP-grasp_4"/>
    <property type="match status" value="1"/>
</dbReference>
<keyword evidence="3 4" id="KW-0067">ATP-binding</keyword>
<evidence type="ECO:0000256" key="3">
    <source>
        <dbReference type="ARBA" id="ARBA00022840"/>
    </source>
</evidence>
<dbReference type="Gene3D" id="3.40.50.20">
    <property type="match status" value="1"/>
</dbReference>
<dbReference type="InterPro" id="IPR040570">
    <property type="entry name" value="LAL_C2"/>
</dbReference>
<accession>A0ABW9EE64</accession>
<protein>
    <submittedName>
        <fullName evidence="6">ATP-grasp domain-containing protein</fullName>
    </submittedName>
</protein>
<dbReference type="RefSeq" id="WP_408153486.1">
    <property type="nucleotide sequence ID" value="NZ_JAQQCL010000009.1"/>
</dbReference>
<dbReference type="Pfam" id="PF18603">
    <property type="entry name" value="LAL_C2"/>
    <property type="match status" value="1"/>
</dbReference>
<dbReference type="SUPFAM" id="SSF56059">
    <property type="entry name" value="Glutathione synthetase ATP-binding domain-like"/>
    <property type="match status" value="1"/>
</dbReference>
<dbReference type="InterPro" id="IPR041472">
    <property type="entry name" value="BL00235/CARNS1_N"/>
</dbReference>
<dbReference type="Pfam" id="PF18130">
    <property type="entry name" value="ATPgrasp_N"/>
    <property type="match status" value="1"/>
</dbReference>
<name>A0ABW9EE64_9BURK</name>
<dbReference type="PANTHER" id="PTHR43585">
    <property type="entry name" value="FUMIPYRROLE BIOSYNTHESIS PROTEIN C"/>
    <property type="match status" value="1"/>
</dbReference>
<keyword evidence="1" id="KW-0436">Ligase</keyword>
<dbReference type="PANTHER" id="PTHR43585:SF2">
    <property type="entry name" value="ATP-GRASP ENZYME FSQD"/>
    <property type="match status" value="1"/>
</dbReference>
<keyword evidence="2 4" id="KW-0547">Nucleotide-binding</keyword>
<evidence type="ECO:0000313" key="7">
    <source>
        <dbReference type="Proteomes" id="UP001629392"/>
    </source>
</evidence>
<dbReference type="EMBL" id="JAQQCL010000009">
    <property type="protein sequence ID" value="MFM0717652.1"/>
    <property type="molecule type" value="Genomic_DNA"/>
</dbReference>
<reference evidence="6 7" key="1">
    <citation type="journal article" date="2024" name="Chem. Sci.">
        <title>Discovery of megapolipeptins by genome mining of a Burkholderiales bacteria collection.</title>
        <authorList>
            <person name="Paulo B.S."/>
            <person name="Recchia M.J.J."/>
            <person name="Lee S."/>
            <person name="Fergusson C.H."/>
            <person name="Romanowski S.B."/>
            <person name="Hernandez A."/>
            <person name="Krull N."/>
            <person name="Liu D.Y."/>
            <person name="Cavanagh H."/>
            <person name="Bos A."/>
            <person name="Gray C.A."/>
            <person name="Murphy B.T."/>
            <person name="Linington R.G."/>
            <person name="Eustaquio A.S."/>
        </authorList>
    </citation>
    <scope>NUCLEOTIDE SEQUENCE [LARGE SCALE GENOMIC DNA]</scope>
    <source>
        <strain evidence="6 7">RL17-350-BIC-E</strain>
    </source>
</reference>
<dbReference type="InterPro" id="IPR052032">
    <property type="entry name" value="ATP-dep_AA_Ligase"/>
</dbReference>
<organism evidence="6 7">
    <name type="scientific">Paraburkholderia strydomiana</name>
    <dbReference type="NCBI Taxonomy" id="1245417"/>
    <lineage>
        <taxon>Bacteria</taxon>
        <taxon>Pseudomonadati</taxon>
        <taxon>Pseudomonadota</taxon>
        <taxon>Betaproteobacteria</taxon>
        <taxon>Burkholderiales</taxon>
        <taxon>Burkholderiaceae</taxon>
        <taxon>Paraburkholderia</taxon>
    </lineage>
</organism>
<evidence type="ECO:0000256" key="4">
    <source>
        <dbReference type="PROSITE-ProRule" id="PRU00409"/>
    </source>
</evidence>
<evidence type="ECO:0000259" key="5">
    <source>
        <dbReference type="PROSITE" id="PS50975"/>
    </source>
</evidence>
<dbReference type="PROSITE" id="PS50975">
    <property type="entry name" value="ATP_GRASP"/>
    <property type="match status" value="1"/>
</dbReference>
<dbReference type="Gene3D" id="3.30.470.20">
    <property type="entry name" value="ATP-grasp fold, B domain"/>
    <property type="match status" value="1"/>
</dbReference>
<evidence type="ECO:0000313" key="6">
    <source>
        <dbReference type="EMBL" id="MFM0717652.1"/>
    </source>
</evidence>
<keyword evidence="7" id="KW-1185">Reference proteome</keyword>